<protein>
    <submittedName>
        <fullName evidence="1">Uncharacterized protein</fullName>
    </submittedName>
</protein>
<proteinExistence type="predicted"/>
<name>A0A2A6ZCN5_9FIRM</name>
<accession>A0A2A6ZCN5</accession>
<reference evidence="1 2" key="1">
    <citation type="journal article" date="2017" name="Front. Microbiol.">
        <title>New Insights into the Diversity of the Genus Faecalibacterium.</title>
        <authorList>
            <person name="Benevides L."/>
            <person name="Burman S."/>
            <person name="Martin R."/>
            <person name="Robert V."/>
            <person name="Thomas M."/>
            <person name="Miquel S."/>
            <person name="Chain F."/>
            <person name="Sokol H."/>
            <person name="Bermudez-Humaran L.G."/>
            <person name="Morrison M."/>
            <person name="Langella P."/>
            <person name="Azevedo V.A."/>
            <person name="Chatel J.M."/>
            <person name="Soares S."/>
        </authorList>
    </citation>
    <scope>NUCLEOTIDE SEQUENCE [LARGE SCALE GENOMIC DNA]</scope>
    <source>
        <strain evidence="2">CNCM I-4540</strain>
    </source>
</reference>
<evidence type="ECO:0000313" key="2">
    <source>
        <dbReference type="Proteomes" id="UP000220752"/>
    </source>
</evidence>
<gene>
    <name evidence="1" type="ORF">CGS46_03875</name>
</gene>
<dbReference type="AlphaFoldDB" id="A0A2A6ZCN5"/>
<keyword evidence="2" id="KW-1185">Reference proteome</keyword>
<dbReference type="EMBL" id="NMTQ01000020">
    <property type="protein sequence ID" value="PDX59116.1"/>
    <property type="molecule type" value="Genomic_DNA"/>
</dbReference>
<evidence type="ECO:0000313" key="1">
    <source>
        <dbReference type="EMBL" id="PDX59116.1"/>
    </source>
</evidence>
<dbReference type="Proteomes" id="UP000220752">
    <property type="component" value="Unassembled WGS sequence"/>
</dbReference>
<comment type="caution">
    <text evidence="1">The sequence shown here is derived from an EMBL/GenBank/DDBJ whole genome shotgun (WGS) entry which is preliminary data.</text>
</comment>
<organism evidence="1 2">
    <name type="scientific">Faecalibacterium langellae</name>
    <dbReference type="NCBI Taxonomy" id="3435293"/>
    <lineage>
        <taxon>Bacteria</taxon>
        <taxon>Bacillati</taxon>
        <taxon>Bacillota</taxon>
        <taxon>Clostridia</taxon>
        <taxon>Eubacteriales</taxon>
        <taxon>Oscillospiraceae</taxon>
        <taxon>Faecalibacterium</taxon>
    </lineage>
</organism>
<sequence length="124" mass="14180">MKVEYVTSPIGGGTELYISAAEYKRVNSKDGWSDRQNLMFAVRSYTQTNQSRNKIKSRDLEEAFRHIKKDGTIVLATKLAGEFAWCEIYVITDNKIIPVLTSSDGENVNINYSEKTKRELNRKP</sequence>